<reference evidence="1 2" key="2">
    <citation type="submission" date="2009-02" db="EMBL/GenBank/DDBJ databases">
        <title>Draft genome sequence of Clostridium methylpentosum (DSM 5476).</title>
        <authorList>
            <person name="Sudarsanam P."/>
            <person name="Ley R."/>
            <person name="Guruge J."/>
            <person name="Turnbaugh P.J."/>
            <person name="Mahowald M."/>
            <person name="Liep D."/>
            <person name="Gordon J."/>
        </authorList>
    </citation>
    <scope>NUCLEOTIDE SEQUENCE [LARGE SCALE GENOMIC DNA]</scope>
    <source>
        <strain evidence="1 2">DSM 5476</strain>
    </source>
</reference>
<dbReference type="AlphaFoldDB" id="C0EI60"/>
<dbReference type="Proteomes" id="UP000003340">
    <property type="component" value="Unassembled WGS sequence"/>
</dbReference>
<protein>
    <submittedName>
        <fullName evidence="1">Uncharacterized protein</fullName>
    </submittedName>
</protein>
<comment type="caution">
    <text evidence="1">The sequence shown here is derived from an EMBL/GenBank/DDBJ whole genome shotgun (WGS) entry which is preliminary data.</text>
</comment>
<dbReference type="STRING" id="537013.CLOSTMETH_03555"/>
<evidence type="ECO:0000313" key="1">
    <source>
        <dbReference type="EMBL" id="EEG28868.1"/>
    </source>
</evidence>
<organism evidence="1 2">
    <name type="scientific">[Clostridium] methylpentosum DSM 5476</name>
    <dbReference type="NCBI Taxonomy" id="537013"/>
    <lineage>
        <taxon>Bacteria</taxon>
        <taxon>Bacillati</taxon>
        <taxon>Bacillota</taxon>
        <taxon>Clostridia</taxon>
        <taxon>Eubacteriales</taxon>
        <taxon>Oscillospiraceae</taxon>
        <taxon>Oscillospiraceae incertae sedis</taxon>
    </lineage>
</organism>
<reference evidence="1 2" key="1">
    <citation type="submission" date="2009-01" db="EMBL/GenBank/DDBJ databases">
        <authorList>
            <person name="Fulton L."/>
            <person name="Clifton S."/>
            <person name="Fulton B."/>
            <person name="Xu J."/>
            <person name="Minx P."/>
            <person name="Pepin K.H."/>
            <person name="Johnson M."/>
            <person name="Bhonagiri V."/>
            <person name="Nash W.E."/>
            <person name="Mardis E.R."/>
            <person name="Wilson R.K."/>
        </authorList>
    </citation>
    <scope>NUCLEOTIDE SEQUENCE [LARGE SCALE GENOMIC DNA]</scope>
    <source>
        <strain evidence="1 2">DSM 5476</strain>
    </source>
</reference>
<accession>C0EI60</accession>
<keyword evidence="2" id="KW-1185">Reference proteome</keyword>
<name>C0EI60_9FIRM</name>
<evidence type="ECO:0000313" key="2">
    <source>
        <dbReference type="Proteomes" id="UP000003340"/>
    </source>
</evidence>
<sequence>MFFKNTPPSQKAVQVCQEAINVTRKRKKHADFSFASFLTSLFSTHWNSLKRSKTDT</sequence>
<proteinExistence type="predicted"/>
<dbReference type="EMBL" id="ACEC01000124">
    <property type="protein sequence ID" value="EEG28868.1"/>
    <property type="molecule type" value="Genomic_DNA"/>
</dbReference>
<dbReference type="HOGENOM" id="CLU_3006145_0_0_9"/>
<gene>
    <name evidence="1" type="ORF">CLOSTMETH_03555</name>
</gene>